<name>A0AAD3GZW4_9STRA</name>
<dbReference type="EMBL" id="BLLK01000020">
    <property type="protein sequence ID" value="GFH45136.1"/>
    <property type="molecule type" value="Genomic_DNA"/>
</dbReference>
<feature type="region of interest" description="Disordered" evidence="1">
    <location>
        <begin position="1"/>
        <end position="35"/>
    </location>
</feature>
<dbReference type="Proteomes" id="UP001054902">
    <property type="component" value="Unassembled WGS sequence"/>
</dbReference>
<organism evidence="2 3">
    <name type="scientific">Chaetoceros tenuissimus</name>
    <dbReference type="NCBI Taxonomy" id="426638"/>
    <lineage>
        <taxon>Eukaryota</taxon>
        <taxon>Sar</taxon>
        <taxon>Stramenopiles</taxon>
        <taxon>Ochrophyta</taxon>
        <taxon>Bacillariophyta</taxon>
        <taxon>Coscinodiscophyceae</taxon>
        <taxon>Chaetocerotophycidae</taxon>
        <taxon>Chaetocerotales</taxon>
        <taxon>Chaetocerotaceae</taxon>
        <taxon>Chaetoceros</taxon>
    </lineage>
</organism>
<reference evidence="2 3" key="1">
    <citation type="journal article" date="2021" name="Sci. Rep.">
        <title>The genome of the diatom Chaetoceros tenuissimus carries an ancient integrated fragment of an extant virus.</title>
        <authorList>
            <person name="Hongo Y."/>
            <person name="Kimura K."/>
            <person name="Takaki Y."/>
            <person name="Yoshida Y."/>
            <person name="Baba S."/>
            <person name="Kobayashi G."/>
            <person name="Nagasaki K."/>
            <person name="Hano T."/>
            <person name="Tomaru Y."/>
        </authorList>
    </citation>
    <scope>NUCLEOTIDE SEQUENCE [LARGE SCALE GENOMIC DNA]</scope>
    <source>
        <strain evidence="2 3">NIES-3715</strain>
    </source>
</reference>
<dbReference type="AlphaFoldDB" id="A0AAD3GZW4"/>
<gene>
    <name evidence="2" type="ORF">CTEN210_01610</name>
</gene>
<proteinExistence type="predicted"/>
<evidence type="ECO:0000313" key="3">
    <source>
        <dbReference type="Proteomes" id="UP001054902"/>
    </source>
</evidence>
<feature type="compositionally biased region" description="Basic residues" evidence="1">
    <location>
        <begin position="20"/>
        <end position="29"/>
    </location>
</feature>
<evidence type="ECO:0000313" key="2">
    <source>
        <dbReference type="EMBL" id="GFH45136.1"/>
    </source>
</evidence>
<comment type="caution">
    <text evidence="2">The sequence shown here is derived from an EMBL/GenBank/DDBJ whole genome shotgun (WGS) entry which is preliminary data.</text>
</comment>
<protein>
    <submittedName>
        <fullName evidence="2">Uncharacterized protein</fullName>
    </submittedName>
</protein>
<sequence length="277" mass="30891">MSDTNNKKRKADASSTSSKSSKKSSKSKSKSSTLDNFSPYTLEEIRQNITQLADKVPAVPDEGIDPLNNKEVRAWAAQMQAIIEEFNLLLCCVSSATYRWGTDRSGAADQHLGLLSSELGNAQDQISTSVTPRLSNVLAPVVDLVTKESITTTREMDAKDVEKWIEDNKSNWENYYDGYVPSPQETESKKNGNKIETSVKTTKIGDGKVKVEQKINYFAQEENDPAFIRLCSLILSRNATMLKHVLLTNFQKVGKCIDDYLKATKKDGQSQRNAFAY</sequence>
<accession>A0AAD3GZW4</accession>
<evidence type="ECO:0000256" key="1">
    <source>
        <dbReference type="SAM" id="MobiDB-lite"/>
    </source>
</evidence>
<keyword evidence="3" id="KW-1185">Reference proteome</keyword>